<feature type="region of interest" description="Disordered" evidence="4">
    <location>
        <begin position="169"/>
        <end position="206"/>
    </location>
</feature>
<dbReference type="PROSITE" id="PS50985">
    <property type="entry name" value="GRAS"/>
    <property type="match status" value="1"/>
</dbReference>
<dbReference type="Pfam" id="PF03514">
    <property type="entry name" value="GRAS"/>
    <property type="match status" value="1"/>
</dbReference>
<evidence type="ECO:0000313" key="5">
    <source>
        <dbReference type="EMBL" id="PWZ29269.1"/>
    </source>
</evidence>
<dbReference type="InterPro" id="IPR005202">
    <property type="entry name" value="TF_GRAS"/>
</dbReference>
<dbReference type="ExpressionAtlas" id="A0A3L6F852">
    <property type="expression patterns" value="baseline and differential"/>
</dbReference>
<feature type="region of interest" description="VHIID" evidence="3">
    <location>
        <begin position="340"/>
        <end position="405"/>
    </location>
</feature>
<name>A0A3L6F852_MAIZE</name>
<feature type="region of interest" description="SAW" evidence="3">
    <location>
        <begin position="560"/>
        <end position="635"/>
    </location>
</feature>
<keyword evidence="1" id="KW-0805">Transcription regulation</keyword>
<feature type="region of interest" description="Leucine repeat I (LRI)" evidence="3">
    <location>
        <begin position="261"/>
        <end position="321"/>
    </location>
</feature>
<evidence type="ECO:0000256" key="4">
    <source>
        <dbReference type="SAM" id="MobiDB-lite"/>
    </source>
</evidence>
<proteinExistence type="inferred from homology"/>
<evidence type="ECO:0000256" key="1">
    <source>
        <dbReference type="ARBA" id="ARBA00023015"/>
    </source>
</evidence>
<dbReference type="Proteomes" id="UP000251960">
    <property type="component" value="Chromosome 4"/>
</dbReference>
<dbReference type="PANTHER" id="PTHR31636">
    <property type="entry name" value="OSJNBA0084A10.13 PROTEIN-RELATED"/>
    <property type="match status" value="1"/>
</dbReference>
<protein>
    <submittedName>
        <fullName evidence="5">Scarecrow-like protein 9</fullName>
    </submittedName>
</protein>
<feature type="region of interest" description="Disordered" evidence="4">
    <location>
        <begin position="1"/>
        <end position="34"/>
    </location>
</feature>
<dbReference type="EMBL" id="NCVQ01000005">
    <property type="protein sequence ID" value="PWZ29269.1"/>
    <property type="molecule type" value="Genomic_DNA"/>
</dbReference>
<organism evidence="5">
    <name type="scientific">Zea mays</name>
    <name type="common">Maize</name>
    <dbReference type="NCBI Taxonomy" id="4577"/>
    <lineage>
        <taxon>Eukaryota</taxon>
        <taxon>Viridiplantae</taxon>
        <taxon>Streptophyta</taxon>
        <taxon>Embryophyta</taxon>
        <taxon>Tracheophyta</taxon>
        <taxon>Spermatophyta</taxon>
        <taxon>Magnoliopsida</taxon>
        <taxon>Liliopsida</taxon>
        <taxon>Poales</taxon>
        <taxon>Poaceae</taxon>
        <taxon>PACMAD clade</taxon>
        <taxon>Panicoideae</taxon>
        <taxon>Andropogonodae</taxon>
        <taxon>Andropogoneae</taxon>
        <taxon>Tripsacinae</taxon>
        <taxon>Zea</taxon>
    </lineage>
</organism>
<feature type="compositionally biased region" description="Basic and acidic residues" evidence="4">
    <location>
        <begin position="169"/>
        <end position="188"/>
    </location>
</feature>
<feature type="compositionally biased region" description="Pro residues" evidence="4">
    <location>
        <begin position="17"/>
        <end position="34"/>
    </location>
</feature>
<sequence length="645" mass="72161">MRIPPELLSSETQPQTAAPPFPSPSPYLDLPPAPHADNAKDDLSYISHMLMEEDIVVDNLYHRYRNHPMLLSAEQPFAQILCANATSDAIATDISVQPYPLQSSVPTPEYYSYSDMVTSNSMHVHQDASSLLVNGSTHEAESSGMDMISMAFYKGMEDATKLLITSKTHSDTLDRDRGRKKRLQEAKDGVGVAMGRSSKQKAVQWQPGSEEEAAACEMLDQLMLSDEPSHAGKQRELISSMKLEKPQERRRGGAAGLSHTVDLHALLIQCAEAMATNDQQGAANLLLRIRHHSSPTGDATRRLAHCFTQGLEARLMGTGSHMYKLLLAKCRAATSTLKVYQMYMAASSVFPVSFLLSNRIAYNAIAGRQKLHIVHYGLGHGFHLPDLLRMLSSREGGPPEVRITGIDNPLPGFHPGHIIEETGRRLSDCARQFRVPFKFRAIAAKLEAVCAEDLDIDPDEVLVVISHFCFKNLMDESVTVDRPNPRDTVLKNIANMRPEVFIHDILNGSYSGAFFVSRFREALKYFAAMFDAMDTIMPQENQNRLLAEKWLAMCVMNIVACEGVDRVSRPHSYKQWQVRSKRAGLRQLPLDPNIVQMSKDKVKEEYHKYIVINEDHEWLLTGWKGRVLSAFSTWTADDVRSGLSE</sequence>
<evidence type="ECO:0000256" key="3">
    <source>
        <dbReference type="PROSITE-ProRule" id="PRU01191"/>
    </source>
</evidence>
<reference evidence="5" key="1">
    <citation type="journal article" date="2018" name="Nat. Genet.">
        <title>Extensive intraspecific gene order and gene structural variations between Mo17 and other maize genomes.</title>
        <authorList>
            <person name="Sun S."/>
            <person name="Zhou Y."/>
            <person name="Chen J."/>
            <person name="Shi J."/>
            <person name="Zhao H."/>
            <person name="Zhao H."/>
            <person name="Song W."/>
            <person name="Zhang M."/>
            <person name="Cui Y."/>
            <person name="Dong X."/>
            <person name="Liu H."/>
            <person name="Ma X."/>
            <person name="Jiao Y."/>
            <person name="Wang B."/>
            <person name="Wei X."/>
            <person name="Stein J.C."/>
            <person name="Glaubitz J.C."/>
            <person name="Lu F."/>
            <person name="Yu G."/>
            <person name="Liang C."/>
            <person name="Fengler K."/>
            <person name="Li B."/>
            <person name="Rafalski A."/>
            <person name="Schnable P.S."/>
            <person name="Ware D.H."/>
            <person name="Buckler E.S."/>
            <person name="Lai J."/>
        </authorList>
    </citation>
    <scope>NUCLEOTIDE SEQUENCE [LARGE SCALE GENOMIC DNA]</scope>
    <source>
        <tissue evidence="5">Seedling</tissue>
    </source>
</reference>
<gene>
    <name evidence="5" type="primary">SCL9_2</name>
    <name evidence="5" type="ORF">Zm00014a_013060</name>
</gene>
<feature type="region of interest" description="Leucine repeat II (LRII)" evidence="3">
    <location>
        <begin position="421"/>
        <end position="453"/>
    </location>
</feature>
<accession>A0A3L6F852</accession>
<comment type="caution">
    <text evidence="5">The sequence shown here is derived from an EMBL/GenBank/DDBJ whole genome shotgun (WGS) entry which is preliminary data.</text>
</comment>
<dbReference type="AlphaFoldDB" id="A0A3L6F852"/>
<keyword evidence="2" id="KW-0804">Transcription</keyword>
<comment type="similarity">
    <text evidence="3">Belongs to the GRAS family.</text>
</comment>
<evidence type="ECO:0000256" key="2">
    <source>
        <dbReference type="ARBA" id="ARBA00023163"/>
    </source>
</evidence>
<comment type="caution">
    <text evidence="3">Lacks conserved residue(s) required for the propagation of feature annotation.</text>
</comment>